<evidence type="ECO:0000313" key="2">
    <source>
        <dbReference type="EMBL" id="GBP05787.1"/>
    </source>
</evidence>
<dbReference type="EMBL" id="BGZK01000019">
    <property type="protein sequence ID" value="GBP05787.1"/>
    <property type="molecule type" value="Genomic_DNA"/>
</dbReference>
<proteinExistence type="predicted"/>
<keyword evidence="1" id="KW-1133">Transmembrane helix</keyword>
<dbReference type="OrthoDB" id="10012538at2759"/>
<gene>
    <name evidence="2" type="ORF">EVAR_5099_1</name>
</gene>
<keyword evidence="3" id="KW-1185">Reference proteome</keyword>
<name>A0A4C1SWY3_EUMVA</name>
<keyword evidence="1" id="KW-0472">Membrane</keyword>
<evidence type="ECO:0000256" key="1">
    <source>
        <dbReference type="SAM" id="Phobius"/>
    </source>
</evidence>
<dbReference type="STRING" id="151549.A0A4C1SWY3"/>
<reference evidence="2 3" key="1">
    <citation type="journal article" date="2019" name="Commun. Biol.">
        <title>The bagworm genome reveals a unique fibroin gene that provides high tensile strength.</title>
        <authorList>
            <person name="Kono N."/>
            <person name="Nakamura H."/>
            <person name="Ohtoshi R."/>
            <person name="Tomita M."/>
            <person name="Numata K."/>
            <person name="Arakawa K."/>
        </authorList>
    </citation>
    <scope>NUCLEOTIDE SEQUENCE [LARGE SCALE GENOMIC DNA]</scope>
</reference>
<dbReference type="AlphaFoldDB" id="A0A4C1SWY3"/>
<evidence type="ECO:0000313" key="3">
    <source>
        <dbReference type="Proteomes" id="UP000299102"/>
    </source>
</evidence>
<protein>
    <submittedName>
        <fullName evidence="2">Uncharacterized protein</fullName>
    </submittedName>
</protein>
<comment type="caution">
    <text evidence="2">The sequence shown here is derived from an EMBL/GenBank/DDBJ whole genome shotgun (WGS) entry which is preliminary data.</text>
</comment>
<feature type="transmembrane region" description="Helical" evidence="1">
    <location>
        <begin position="39"/>
        <end position="63"/>
    </location>
</feature>
<organism evidence="2 3">
    <name type="scientific">Eumeta variegata</name>
    <name type="common">Bagworm moth</name>
    <name type="synonym">Eumeta japonica</name>
    <dbReference type="NCBI Taxonomy" id="151549"/>
    <lineage>
        <taxon>Eukaryota</taxon>
        <taxon>Metazoa</taxon>
        <taxon>Ecdysozoa</taxon>
        <taxon>Arthropoda</taxon>
        <taxon>Hexapoda</taxon>
        <taxon>Insecta</taxon>
        <taxon>Pterygota</taxon>
        <taxon>Neoptera</taxon>
        <taxon>Endopterygota</taxon>
        <taxon>Lepidoptera</taxon>
        <taxon>Glossata</taxon>
        <taxon>Ditrysia</taxon>
        <taxon>Tineoidea</taxon>
        <taxon>Psychidae</taxon>
        <taxon>Oiketicinae</taxon>
        <taxon>Eumeta</taxon>
    </lineage>
</organism>
<dbReference type="Proteomes" id="UP000299102">
    <property type="component" value="Unassembled WGS sequence"/>
</dbReference>
<keyword evidence="1" id="KW-0812">Transmembrane</keyword>
<accession>A0A4C1SWY3</accession>
<sequence>MEARSIWLTEFHLRLVYNVMADEDLAQRWTSEGNAELGLSFWLVVAACIAGFINIICVCVAGADARDLDSVAPALEEKLNGAIMLY</sequence>